<dbReference type="RefSeq" id="WP_189326478.1">
    <property type="nucleotide sequence ID" value="NZ_BMPQ01000032.1"/>
</dbReference>
<dbReference type="InterPro" id="IPR020845">
    <property type="entry name" value="AMP-binding_CS"/>
</dbReference>
<dbReference type="InterPro" id="IPR045851">
    <property type="entry name" value="AMP-bd_C_sf"/>
</dbReference>
<dbReference type="CDD" id="cd05931">
    <property type="entry name" value="FAAL"/>
    <property type="match status" value="1"/>
</dbReference>
<dbReference type="PANTHER" id="PTHR22754">
    <property type="entry name" value="DISCO-INTERACTING PROTEIN 2 DIP2 -RELATED"/>
    <property type="match status" value="1"/>
</dbReference>
<keyword evidence="5" id="KW-0812">Transmembrane</keyword>
<protein>
    <submittedName>
        <fullName evidence="7">AMP-binding protein</fullName>
    </submittedName>
</protein>
<dbReference type="InterPro" id="IPR000873">
    <property type="entry name" value="AMP-dep_synth/lig_dom"/>
</dbReference>
<dbReference type="GO" id="GO:0005886">
    <property type="term" value="C:plasma membrane"/>
    <property type="evidence" value="ECO:0007669"/>
    <property type="project" value="TreeGrafter"/>
</dbReference>
<feature type="domain" description="AMP-dependent synthetase/ligase" evidence="6">
    <location>
        <begin position="18"/>
        <end position="408"/>
    </location>
</feature>
<sequence>MQRQKTYTEWMLARVGERGEAEAFAFVRAAGTDRLTYAELDRKARDIASWLQHRGLAGRQVLLLHPSDLSFVTAFVGCLYAGAVAVPAPLPSDRERHFERLSRIAADARIGAVLTTAAHADTLRTRLVGRGPHQVPCIATDAGPVGDAAQWHEPALRPDDLAFLQYTSGSTSAPKGVMISHRNLMANEAAIQRALESTPESCFGSWLPLYHDMGLIGHVLQPLWLGARAALMDPGAFLRRPAGWLEMIGEHGVTIGGGPNFAYDMCVRRVKDADLARLDLSGWERACNGAEPVRADTIEAFTRRFAPAGFRPEAFFPCYGMAETTLLVAGTPRGGRPATRTVGTAALEAGELAAPEPGNPHRRLVSSGVVHAEDFEVRIVDPDTARSLAPGRVGEIWLRGPSVADGYWARPDATVETFGARLTDGDDDGNGGDGGAPGGWLRTGDLGALADGHLYVSGRLKEMILVNGRNIYPHDVESAVRSADPALGTGAAFAVQSARGGRERLVVVQEITGPDSGDEERGRELVERVQAVVTAEFGVPAGNIILVAPGTVRRTTSGKIQRTLMRRLFLSSGFETLYAVVEPEVGELVGSAPAAV</sequence>
<evidence type="ECO:0000313" key="8">
    <source>
        <dbReference type="Proteomes" id="UP000637788"/>
    </source>
</evidence>
<feature type="transmembrane region" description="Helical" evidence="5">
    <location>
        <begin position="69"/>
        <end position="90"/>
    </location>
</feature>
<dbReference type="Pfam" id="PF00501">
    <property type="entry name" value="AMP-binding"/>
    <property type="match status" value="1"/>
</dbReference>
<accession>A0A917RFF8</accession>
<keyword evidence="5" id="KW-1133">Transmembrane helix</keyword>
<dbReference type="GO" id="GO:0070566">
    <property type="term" value="F:adenylyltransferase activity"/>
    <property type="evidence" value="ECO:0007669"/>
    <property type="project" value="TreeGrafter"/>
</dbReference>
<dbReference type="InterPro" id="IPR040097">
    <property type="entry name" value="FAAL/FAAC"/>
</dbReference>
<comment type="similarity">
    <text evidence="1">Belongs to the ATP-dependent AMP-binding enzyme family.</text>
</comment>
<keyword evidence="4" id="KW-0443">Lipid metabolism</keyword>
<organism evidence="7 8">
    <name type="scientific">Streptomyces flaveus</name>
    <dbReference type="NCBI Taxonomy" id="66370"/>
    <lineage>
        <taxon>Bacteria</taxon>
        <taxon>Bacillati</taxon>
        <taxon>Actinomycetota</taxon>
        <taxon>Actinomycetes</taxon>
        <taxon>Kitasatosporales</taxon>
        <taxon>Streptomycetaceae</taxon>
        <taxon>Streptomyces</taxon>
        <taxon>Streptomyces aurantiacus group</taxon>
    </lineage>
</organism>
<dbReference type="AlphaFoldDB" id="A0A917RFF8"/>
<reference evidence="7" key="2">
    <citation type="submission" date="2020-09" db="EMBL/GenBank/DDBJ databases">
        <authorList>
            <person name="Sun Q."/>
            <person name="Ohkuma M."/>
        </authorList>
    </citation>
    <scope>NUCLEOTIDE SEQUENCE</scope>
    <source>
        <strain evidence="7">JCM 3035</strain>
    </source>
</reference>
<keyword evidence="8" id="KW-1185">Reference proteome</keyword>
<keyword evidence="2" id="KW-0436">Ligase</keyword>
<keyword evidence="3" id="KW-0276">Fatty acid metabolism</keyword>
<evidence type="ECO:0000256" key="2">
    <source>
        <dbReference type="ARBA" id="ARBA00022598"/>
    </source>
</evidence>
<evidence type="ECO:0000313" key="7">
    <source>
        <dbReference type="EMBL" id="GGL05633.1"/>
    </source>
</evidence>
<dbReference type="SUPFAM" id="SSF56801">
    <property type="entry name" value="Acetyl-CoA synthetase-like"/>
    <property type="match status" value="1"/>
</dbReference>
<dbReference type="GO" id="GO:0071766">
    <property type="term" value="P:Actinobacterium-type cell wall biogenesis"/>
    <property type="evidence" value="ECO:0007669"/>
    <property type="project" value="UniProtKB-ARBA"/>
</dbReference>
<evidence type="ECO:0000256" key="3">
    <source>
        <dbReference type="ARBA" id="ARBA00022832"/>
    </source>
</evidence>
<dbReference type="EMBL" id="BMPQ01000032">
    <property type="protein sequence ID" value="GGL05633.1"/>
    <property type="molecule type" value="Genomic_DNA"/>
</dbReference>
<dbReference type="GO" id="GO:0016874">
    <property type="term" value="F:ligase activity"/>
    <property type="evidence" value="ECO:0007669"/>
    <property type="project" value="UniProtKB-KW"/>
</dbReference>
<dbReference type="InterPro" id="IPR042099">
    <property type="entry name" value="ANL_N_sf"/>
</dbReference>
<name>A0A917RFF8_9ACTN</name>
<evidence type="ECO:0000256" key="5">
    <source>
        <dbReference type="SAM" id="Phobius"/>
    </source>
</evidence>
<dbReference type="Gene3D" id="3.40.50.12780">
    <property type="entry name" value="N-terminal domain of ligase-like"/>
    <property type="match status" value="1"/>
</dbReference>
<evidence type="ECO:0000259" key="6">
    <source>
        <dbReference type="Pfam" id="PF00501"/>
    </source>
</evidence>
<reference evidence="7" key="1">
    <citation type="journal article" date="2014" name="Int. J. Syst. Evol. Microbiol.">
        <title>Complete genome sequence of Corynebacterium casei LMG S-19264T (=DSM 44701T), isolated from a smear-ripened cheese.</title>
        <authorList>
            <consortium name="US DOE Joint Genome Institute (JGI-PGF)"/>
            <person name="Walter F."/>
            <person name="Albersmeier A."/>
            <person name="Kalinowski J."/>
            <person name="Ruckert C."/>
        </authorList>
    </citation>
    <scope>NUCLEOTIDE SEQUENCE</scope>
    <source>
        <strain evidence="7">JCM 3035</strain>
    </source>
</reference>
<evidence type="ECO:0000256" key="4">
    <source>
        <dbReference type="ARBA" id="ARBA00023098"/>
    </source>
</evidence>
<dbReference type="PROSITE" id="PS00455">
    <property type="entry name" value="AMP_BINDING"/>
    <property type="match status" value="1"/>
</dbReference>
<evidence type="ECO:0000256" key="1">
    <source>
        <dbReference type="ARBA" id="ARBA00006432"/>
    </source>
</evidence>
<gene>
    <name evidence="7" type="ORF">GCM10010094_77990</name>
</gene>
<comment type="caution">
    <text evidence="7">The sequence shown here is derived from an EMBL/GenBank/DDBJ whole genome shotgun (WGS) entry which is preliminary data.</text>
</comment>
<dbReference type="GO" id="GO:0006633">
    <property type="term" value="P:fatty acid biosynthetic process"/>
    <property type="evidence" value="ECO:0007669"/>
    <property type="project" value="TreeGrafter"/>
</dbReference>
<proteinExistence type="inferred from homology"/>
<dbReference type="FunFam" id="3.40.50.12780:FF:000013">
    <property type="entry name" value="Long-chain-fatty-acid--AMP ligase FadD32"/>
    <property type="match status" value="1"/>
</dbReference>
<dbReference type="PANTHER" id="PTHR22754:SF32">
    <property type="entry name" value="DISCO-INTERACTING PROTEIN 2"/>
    <property type="match status" value="1"/>
</dbReference>
<keyword evidence="5" id="KW-0472">Membrane</keyword>
<dbReference type="Gene3D" id="3.30.300.30">
    <property type="match status" value="1"/>
</dbReference>
<dbReference type="Proteomes" id="UP000637788">
    <property type="component" value="Unassembled WGS sequence"/>
</dbReference>